<accession>A0A9N9H0E7</accession>
<dbReference type="AlphaFoldDB" id="A0A9N9H0E7"/>
<protein>
    <submittedName>
        <fullName evidence="2">8443_t:CDS:1</fullName>
    </submittedName>
</protein>
<feature type="transmembrane region" description="Helical" evidence="1">
    <location>
        <begin position="100"/>
        <end position="120"/>
    </location>
</feature>
<evidence type="ECO:0000313" key="2">
    <source>
        <dbReference type="EMBL" id="CAG8647502.1"/>
    </source>
</evidence>
<dbReference type="EMBL" id="CAJVPI010002672">
    <property type="protein sequence ID" value="CAG8647502.1"/>
    <property type="molecule type" value="Genomic_DNA"/>
</dbReference>
<evidence type="ECO:0000313" key="3">
    <source>
        <dbReference type="Proteomes" id="UP000789739"/>
    </source>
</evidence>
<gene>
    <name evidence="2" type="ORF">PBRASI_LOCUS10105</name>
</gene>
<keyword evidence="1" id="KW-0472">Membrane</keyword>
<name>A0A9N9H0E7_9GLOM</name>
<keyword evidence="3" id="KW-1185">Reference proteome</keyword>
<keyword evidence="1" id="KW-1133">Transmembrane helix</keyword>
<dbReference type="SUPFAM" id="SSF57850">
    <property type="entry name" value="RING/U-box"/>
    <property type="match status" value="1"/>
</dbReference>
<reference evidence="2" key="1">
    <citation type="submission" date="2021-06" db="EMBL/GenBank/DDBJ databases">
        <authorList>
            <person name="Kallberg Y."/>
            <person name="Tangrot J."/>
            <person name="Rosling A."/>
        </authorList>
    </citation>
    <scope>NUCLEOTIDE SEQUENCE</scope>
    <source>
        <strain evidence="2">BR232B</strain>
    </source>
</reference>
<dbReference type="Proteomes" id="UP000789739">
    <property type="component" value="Unassembled WGS sequence"/>
</dbReference>
<comment type="caution">
    <text evidence="2">The sequence shown here is derived from an EMBL/GenBank/DDBJ whole genome shotgun (WGS) entry which is preliminary data.</text>
</comment>
<organism evidence="2 3">
    <name type="scientific">Paraglomus brasilianum</name>
    <dbReference type="NCBI Taxonomy" id="144538"/>
    <lineage>
        <taxon>Eukaryota</taxon>
        <taxon>Fungi</taxon>
        <taxon>Fungi incertae sedis</taxon>
        <taxon>Mucoromycota</taxon>
        <taxon>Glomeromycotina</taxon>
        <taxon>Glomeromycetes</taxon>
        <taxon>Paraglomerales</taxon>
        <taxon>Paraglomeraceae</taxon>
        <taxon>Paraglomus</taxon>
    </lineage>
</organism>
<evidence type="ECO:0000256" key="1">
    <source>
        <dbReference type="SAM" id="Phobius"/>
    </source>
</evidence>
<keyword evidence="1" id="KW-0812">Transmembrane</keyword>
<feature type="non-terminal residue" evidence="2">
    <location>
        <position position="1"/>
    </location>
</feature>
<proteinExistence type="predicted"/>
<sequence length="130" mass="14055">CLSCPKFNLCSNCKSCFNGLHDPRHKFSEITYARTEEKLHSGVNNQQYRPSTRLLEGSMQPSENKGVAVQNTVETNVKIDKKGKVEVANTVDTNVNVGPWVAFGAIAGVAVLGSIGRSIINSFKPSSKTG</sequence>